<keyword evidence="2" id="KW-1185">Reference proteome</keyword>
<organism evidence="1 2">
    <name type="scientific">Longivirga aurantiaca</name>
    <dbReference type="NCBI Taxonomy" id="1837743"/>
    <lineage>
        <taxon>Bacteria</taxon>
        <taxon>Bacillati</taxon>
        <taxon>Actinomycetota</taxon>
        <taxon>Actinomycetes</taxon>
        <taxon>Sporichthyales</taxon>
        <taxon>Sporichthyaceae</taxon>
        <taxon>Longivirga</taxon>
    </lineage>
</organism>
<evidence type="ECO:0000313" key="2">
    <source>
        <dbReference type="Proteomes" id="UP001596138"/>
    </source>
</evidence>
<comment type="caution">
    <text evidence="1">The sequence shown here is derived from an EMBL/GenBank/DDBJ whole genome shotgun (WGS) entry which is preliminary data.</text>
</comment>
<protein>
    <recommendedName>
        <fullName evidence="3">Alpha/beta hydrolase</fullName>
    </recommendedName>
</protein>
<name>A0ABW1SV64_9ACTN</name>
<reference evidence="2" key="1">
    <citation type="journal article" date="2019" name="Int. J. Syst. Evol. Microbiol.">
        <title>The Global Catalogue of Microorganisms (GCM) 10K type strain sequencing project: providing services to taxonomists for standard genome sequencing and annotation.</title>
        <authorList>
            <consortium name="The Broad Institute Genomics Platform"/>
            <consortium name="The Broad Institute Genome Sequencing Center for Infectious Disease"/>
            <person name="Wu L."/>
            <person name="Ma J."/>
        </authorList>
    </citation>
    <scope>NUCLEOTIDE SEQUENCE [LARGE SCALE GENOMIC DNA]</scope>
    <source>
        <strain evidence="2">CGMCC 4.7317</strain>
    </source>
</reference>
<evidence type="ECO:0008006" key="3">
    <source>
        <dbReference type="Google" id="ProtNLM"/>
    </source>
</evidence>
<evidence type="ECO:0000313" key="1">
    <source>
        <dbReference type="EMBL" id="MFC6236298.1"/>
    </source>
</evidence>
<sequence>MTTASVVLCPPLPGAPAVVDVADVADALLDDPRLAGVRVMSPHVPDAAPEDDERTATAHWVAHLAIGLATGGTVAPVLLVLAGSAGALAPALGFSQKASRRAVSGYVLVDAAVPPAESRGGDWPDAPVVFVASPAADPLETNQARLRGWDIVEVPDAWPGTVADAIAGIVSA</sequence>
<dbReference type="EMBL" id="JBHSTI010000002">
    <property type="protein sequence ID" value="MFC6236298.1"/>
    <property type="molecule type" value="Genomic_DNA"/>
</dbReference>
<dbReference type="Proteomes" id="UP001596138">
    <property type="component" value="Unassembled WGS sequence"/>
</dbReference>
<proteinExistence type="predicted"/>
<gene>
    <name evidence="1" type="ORF">ACFQGU_00290</name>
</gene>
<dbReference type="RefSeq" id="WP_386763346.1">
    <property type="nucleotide sequence ID" value="NZ_JBHSTI010000002.1"/>
</dbReference>
<accession>A0ABW1SV64</accession>